<organism evidence="2 4">
    <name type="scientific">Agrobacterium larrymoorei</name>
    <dbReference type="NCBI Taxonomy" id="160699"/>
    <lineage>
        <taxon>Bacteria</taxon>
        <taxon>Pseudomonadati</taxon>
        <taxon>Pseudomonadota</taxon>
        <taxon>Alphaproteobacteria</taxon>
        <taxon>Hyphomicrobiales</taxon>
        <taxon>Rhizobiaceae</taxon>
        <taxon>Rhizobium/Agrobacterium group</taxon>
        <taxon>Agrobacterium</taxon>
    </lineage>
</organism>
<dbReference type="EMBL" id="CP072168">
    <property type="protein sequence ID" value="QYA09895.1"/>
    <property type="molecule type" value="Genomic_DNA"/>
</dbReference>
<dbReference type="Proteomes" id="UP000826513">
    <property type="component" value="Chromosome 2"/>
</dbReference>
<dbReference type="Proteomes" id="UP000298545">
    <property type="component" value="Chromosome linear"/>
</dbReference>
<dbReference type="EMBL" id="CP039692">
    <property type="protein sequence ID" value="QCI99674.1"/>
    <property type="molecule type" value="Genomic_DNA"/>
</dbReference>
<dbReference type="RefSeq" id="WP_027675071.1">
    <property type="nucleotide sequence ID" value="NZ_CP039692.1"/>
</dbReference>
<gene>
    <name evidence="2" type="ORF">CFBP5473_17010</name>
    <name evidence="3" type="ORF">J5285_21335</name>
</gene>
<dbReference type="OrthoDB" id="8129930at2"/>
<evidence type="ECO:0000313" key="4">
    <source>
        <dbReference type="Proteomes" id="UP000298545"/>
    </source>
</evidence>
<proteinExistence type="predicted"/>
<evidence type="ECO:0000313" key="5">
    <source>
        <dbReference type="Proteomes" id="UP000826513"/>
    </source>
</evidence>
<dbReference type="KEGG" id="alf:CFBP5473_17010"/>
<feature type="compositionally biased region" description="Basic and acidic residues" evidence="1">
    <location>
        <begin position="12"/>
        <end position="21"/>
    </location>
</feature>
<dbReference type="AlphaFoldDB" id="A0A4D7DWU6"/>
<evidence type="ECO:0000256" key="1">
    <source>
        <dbReference type="SAM" id="MobiDB-lite"/>
    </source>
</evidence>
<reference evidence="2 4" key="1">
    <citation type="submission" date="2019-04" db="EMBL/GenBank/DDBJ databases">
        <title>Complete genome sequence of Agrobacterium larrymoorei CFBP5473.</title>
        <authorList>
            <person name="Haryono M."/>
            <person name="Chou L."/>
            <person name="Lin Y.-C."/>
            <person name="Lai E.-M."/>
            <person name="Kuo C.-H."/>
        </authorList>
    </citation>
    <scope>NUCLEOTIDE SEQUENCE [LARGE SCALE GENOMIC DNA]</scope>
    <source>
        <strain evidence="2 4">CFBP5473</strain>
    </source>
</reference>
<feature type="compositionally biased region" description="Low complexity" evidence="1">
    <location>
        <begin position="43"/>
        <end position="55"/>
    </location>
</feature>
<evidence type="ECO:0000313" key="3">
    <source>
        <dbReference type="EMBL" id="QYA09895.1"/>
    </source>
</evidence>
<evidence type="ECO:0000313" key="2">
    <source>
        <dbReference type="EMBL" id="QCI99674.1"/>
    </source>
</evidence>
<dbReference type="STRING" id="1367849.GCA_000518585_02303"/>
<sequence>MSDPNSPAVASLHEEQARQRSGESNLQEGLEETFPASDPVSHTSTTTATSSGAADAAEDETETPKVDEALAAVKARYDQSSSDFATDELRALSAELDLIAESAQGMASASGRIARSEVHSLRRTIVRQVRKNPVQSLGLAALVGYVWGMMR</sequence>
<protein>
    <recommendedName>
        <fullName evidence="6">DUF883 domain-containing protein</fullName>
    </recommendedName>
</protein>
<evidence type="ECO:0008006" key="6">
    <source>
        <dbReference type="Google" id="ProtNLM"/>
    </source>
</evidence>
<reference evidence="3 5" key="2">
    <citation type="submission" date="2021-03" db="EMBL/GenBank/DDBJ databases">
        <title>Rapid diversification of plasmids in a genus of pathogenic and nitrogen fixing bacteria.</title>
        <authorList>
            <person name="Weisberg A.J."/>
            <person name="Miller M."/>
            <person name="Ream W."/>
            <person name="Grunwald N.J."/>
            <person name="Chang J.H."/>
        </authorList>
    </citation>
    <scope>NUCLEOTIDE SEQUENCE [LARGE SCALE GENOMIC DNA]</scope>
    <source>
        <strain evidence="3 5">AF3.44</strain>
    </source>
</reference>
<accession>A0A4D7DWU6</accession>
<keyword evidence="5" id="KW-1185">Reference proteome</keyword>
<feature type="region of interest" description="Disordered" evidence="1">
    <location>
        <begin position="1"/>
        <end position="66"/>
    </location>
</feature>
<name>A0A4D7DWU6_9HYPH</name>